<evidence type="ECO:0000256" key="2">
    <source>
        <dbReference type="ARBA" id="ARBA00008372"/>
    </source>
</evidence>
<proteinExistence type="inferred from homology"/>
<dbReference type="SUPFAM" id="SSF53098">
    <property type="entry name" value="Ribonuclease H-like"/>
    <property type="match status" value="1"/>
</dbReference>
<evidence type="ECO:0000313" key="3">
    <source>
        <dbReference type="EMBL" id="VFU26301.1"/>
    </source>
</evidence>
<comment type="cofactor">
    <cofactor evidence="1">
        <name>a divalent metal cation</name>
        <dbReference type="ChEBI" id="CHEBI:60240"/>
    </cofactor>
</comment>
<dbReference type="EMBL" id="CAADRP010000291">
    <property type="protein sequence ID" value="VFU26301.1"/>
    <property type="molecule type" value="Genomic_DNA"/>
</dbReference>
<evidence type="ECO:0000256" key="1">
    <source>
        <dbReference type="ARBA" id="ARBA00001968"/>
    </source>
</evidence>
<dbReference type="PANTHER" id="PTHR15092:SF42">
    <property type="entry name" value="POLY(A)-SPECIFIC RIBONUCLEASE PARN-LIKE"/>
    <property type="match status" value="1"/>
</dbReference>
<dbReference type="InterPro" id="IPR012337">
    <property type="entry name" value="RNaseH-like_sf"/>
</dbReference>
<accession>A0A6N2KF22</accession>
<dbReference type="GO" id="GO:0000175">
    <property type="term" value="F:3'-5'-RNA exonuclease activity"/>
    <property type="evidence" value="ECO:0007669"/>
    <property type="project" value="TreeGrafter"/>
</dbReference>
<dbReference type="Gene3D" id="3.30.420.10">
    <property type="entry name" value="Ribonuclease H-like superfamily/Ribonuclease H"/>
    <property type="match status" value="2"/>
</dbReference>
<dbReference type="InterPro" id="IPR036397">
    <property type="entry name" value="RNaseH_sf"/>
</dbReference>
<organism evidence="3">
    <name type="scientific">Salix viminalis</name>
    <name type="common">Common osier</name>
    <name type="synonym">Basket willow</name>
    <dbReference type="NCBI Taxonomy" id="40686"/>
    <lineage>
        <taxon>Eukaryota</taxon>
        <taxon>Viridiplantae</taxon>
        <taxon>Streptophyta</taxon>
        <taxon>Embryophyta</taxon>
        <taxon>Tracheophyta</taxon>
        <taxon>Spermatophyta</taxon>
        <taxon>Magnoliopsida</taxon>
        <taxon>eudicotyledons</taxon>
        <taxon>Gunneridae</taxon>
        <taxon>Pentapetalae</taxon>
        <taxon>rosids</taxon>
        <taxon>fabids</taxon>
        <taxon>Malpighiales</taxon>
        <taxon>Salicaceae</taxon>
        <taxon>Saliceae</taxon>
        <taxon>Salix</taxon>
    </lineage>
</organism>
<dbReference type="GO" id="GO:0003723">
    <property type="term" value="F:RNA binding"/>
    <property type="evidence" value="ECO:0007669"/>
    <property type="project" value="TreeGrafter"/>
</dbReference>
<protein>
    <submittedName>
        <fullName evidence="3">Uncharacterized protein</fullName>
    </submittedName>
</protein>
<gene>
    <name evidence="3" type="ORF">SVIM_LOCUS68023</name>
</gene>
<reference evidence="3" key="1">
    <citation type="submission" date="2019-03" db="EMBL/GenBank/DDBJ databases">
        <authorList>
            <person name="Mank J."/>
            <person name="Almeida P."/>
        </authorList>
    </citation>
    <scope>NUCLEOTIDE SEQUENCE</scope>
    <source>
        <strain evidence="3">78183</strain>
    </source>
</reference>
<comment type="similarity">
    <text evidence="2">Belongs to the CAF1 family.</text>
</comment>
<dbReference type="InterPro" id="IPR051181">
    <property type="entry name" value="CAF1_poly(A)_ribonucleases"/>
</dbReference>
<dbReference type="AlphaFoldDB" id="A0A6N2KF22"/>
<dbReference type="PANTHER" id="PTHR15092">
    <property type="entry name" value="POLY A -SPECIFIC RIBONUCLEASE/TARGET OF EGR1, MEMBER 1"/>
    <property type="match status" value="1"/>
</dbReference>
<sequence length="639" mass="71725">MVAVSPLLQRRLLSTGVTKTHHKPHRQWSIKQVKKSNFADTLEDIKSHVSTSDFVAVSLQNTGFYAAPWQRVSPFDTADTAYLKAKYAAERFQVLHFAVCPFTVRASKVTAYPYNFHLFPRAELKMEMPSYSFYCQTSSLISMARQGFDFNSCINDGISYLSREQESAAKIQIGNPILAKNVTESTSIHSIADSVFIERIKSHIKNWKKTCKETSTRKEDALVRSLRKLVLGNEEYDSRPCMNIDVCSERQAQLVVEMLQEFADDVVPLIIPAKGGATRAVRVVLTSSKEDKDLLQVATISQSLVMIMVKLHLMGKLQNDEQELMTKIRGFREVIDLISASQKPVVTHGSLNDLTFIHSKFIAPLPPTVDEFMCSLRLAFPLVIDVNNLMKEISPMRKVTNIPVAISQLKNRFFTPIDMEIPCQAMENEDTIHGQNVVKICELFAKLCSILKINPAAVQSDEEKQASALEAYANIFSPFCTASEEPINGDVKIWANNTRTVSCEDLVFLWGFGDRVTAGVLKSLLQESHEAFSKEFDVRLVDNSCAIVIFWQCGLSETFLNTMNKCSDMRGPLREMVSEGLRAAGYETYNRACRLGLWESRLADSLDRALADPDSASTADSKTKSSDICNEWIINLDDL</sequence>
<dbReference type="Pfam" id="PF04857">
    <property type="entry name" value="CAF1"/>
    <property type="match status" value="1"/>
</dbReference>
<name>A0A6N2KF22_SALVM</name>
<dbReference type="InterPro" id="IPR006941">
    <property type="entry name" value="RNase_CAF1"/>
</dbReference>